<dbReference type="AlphaFoldDB" id="M2RLR7"/>
<proteinExistence type="predicted"/>
<sequence>MSIIPGLNDDCAWMVLYHMNKGSLLGTAQTCRVASRAVRPHLVRRVKLNRQPHQVRGFSNFVDKYDLAIHVRHIQIDSGAIVLGVGADTLRALAEITAGSNTNVGFDFASSIAGILEKAIFLESMEINPADLLHRSKPRILRTLVSHPPSGTLRIEALDTNALNALLPLRLSFPSTLILSARHMAPSFQANNNNTVTEILKNNSNSLEYLALTGMTPEFLSPWTPQSQSVLPSLHKLRLVCVTTSPGRLAATFPNLHGLSIIPEKGIVEYGGDFDACCRRSEIAFWPELRSLRAPAATVKALAKHHSQLTRVHITDTLTVPADVDEVFAALRGRQIMSMSLTVKVTIPAPRDNLQRDEGHSEAAYVCARLAVGFPDLTSLTLHLEAPTSSCDCSLRVVSVTNFFYFSMKTRPTLSFKIGEPCVQALSALRSLRYVSLFFPFPWRYRHVLSAIRHTNLGNPQSEQTAIRLWFASIPSLELLELGPVEMLPSGQSWWKRRVIEMTSVRTAMFKVVPISEEEGKELKARYWPDEFECL</sequence>
<evidence type="ECO:0000313" key="2">
    <source>
        <dbReference type="Proteomes" id="UP000016930"/>
    </source>
</evidence>
<dbReference type="OrthoDB" id="10534690at2759"/>
<protein>
    <submittedName>
        <fullName evidence="1">Uncharacterized protein</fullName>
    </submittedName>
</protein>
<keyword evidence="2" id="KW-1185">Reference proteome</keyword>
<gene>
    <name evidence="1" type="ORF">CERSUDRAFT_122773</name>
</gene>
<dbReference type="Proteomes" id="UP000016930">
    <property type="component" value="Unassembled WGS sequence"/>
</dbReference>
<organism evidence="1 2">
    <name type="scientific">Ceriporiopsis subvermispora (strain B)</name>
    <name type="common">White-rot fungus</name>
    <name type="synonym">Gelatoporia subvermispora</name>
    <dbReference type="NCBI Taxonomy" id="914234"/>
    <lineage>
        <taxon>Eukaryota</taxon>
        <taxon>Fungi</taxon>
        <taxon>Dikarya</taxon>
        <taxon>Basidiomycota</taxon>
        <taxon>Agaricomycotina</taxon>
        <taxon>Agaricomycetes</taxon>
        <taxon>Polyporales</taxon>
        <taxon>Gelatoporiaceae</taxon>
        <taxon>Gelatoporia</taxon>
    </lineage>
</organism>
<name>M2RLR7_CERS8</name>
<dbReference type="HOGENOM" id="CLU_041162_0_0_1"/>
<evidence type="ECO:0000313" key="1">
    <source>
        <dbReference type="EMBL" id="EMD39402.1"/>
    </source>
</evidence>
<accession>M2RLR7</accession>
<reference evidence="1 2" key="1">
    <citation type="journal article" date="2012" name="Proc. Natl. Acad. Sci. U.S.A.">
        <title>Comparative genomics of Ceriporiopsis subvermispora and Phanerochaete chrysosporium provide insight into selective ligninolysis.</title>
        <authorList>
            <person name="Fernandez-Fueyo E."/>
            <person name="Ruiz-Duenas F.J."/>
            <person name="Ferreira P."/>
            <person name="Floudas D."/>
            <person name="Hibbett D.S."/>
            <person name="Canessa P."/>
            <person name="Larrondo L.F."/>
            <person name="James T.Y."/>
            <person name="Seelenfreund D."/>
            <person name="Lobos S."/>
            <person name="Polanco R."/>
            <person name="Tello M."/>
            <person name="Honda Y."/>
            <person name="Watanabe T."/>
            <person name="Watanabe T."/>
            <person name="Ryu J.S."/>
            <person name="Kubicek C.P."/>
            <person name="Schmoll M."/>
            <person name="Gaskell J."/>
            <person name="Hammel K.E."/>
            <person name="St John F.J."/>
            <person name="Vanden Wymelenberg A."/>
            <person name="Sabat G."/>
            <person name="Splinter BonDurant S."/>
            <person name="Syed K."/>
            <person name="Yadav J.S."/>
            <person name="Doddapaneni H."/>
            <person name="Subramanian V."/>
            <person name="Lavin J.L."/>
            <person name="Oguiza J.A."/>
            <person name="Perez G."/>
            <person name="Pisabarro A.G."/>
            <person name="Ramirez L."/>
            <person name="Santoyo F."/>
            <person name="Master E."/>
            <person name="Coutinho P.M."/>
            <person name="Henrissat B."/>
            <person name="Lombard V."/>
            <person name="Magnuson J.K."/>
            <person name="Kuees U."/>
            <person name="Hori C."/>
            <person name="Igarashi K."/>
            <person name="Samejima M."/>
            <person name="Held B.W."/>
            <person name="Barry K.W."/>
            <person name="LaButti K.M."/>
            <person name="Lapidus A."/>
            <person name="Lindquist E.A."/>
            <person name="Lucas S.M."/>
            <person name="Riley R."/>
            <person name="Salamov A.A."/>
            <person name="Hoffmeister D."/>
            <person name="Schwenk D."/>
            <person name="Hadar Y."/>
            <person name="Yarden O."/>
            <person name="de Vries R.P."/>
            <person name="Wiebenga A."/>
            <person name="Stenlid J."/>
            <person name="Eastwood D."/>
            <person name="Grigoriev I.V."/>
            <person name="Berka R.M."/>
            <person name="Blanchette R.A."/>
            <person name="Kersten P."/>
            <person name="Martinez A.T."/>
            <person name="Vicuna R."/>
            <person name="Cullen D."/>
        </authorList>
    </citation>
    <scope>NUCLEOTIDE SEQUENCE [LARGE SCALE GENOMIC DNA]</scope>
    <source>
        <strain evidence="1 2">B</strain>
    </source>
</reference>
<dbReference type="EMBL" id="KB445794">
    <property type="protein sequence ID" value="EMD39402.1"/>
    <property type="molecule type" value="Genomic_DNA"/>
</dbReference>